<evidence type="ECO:0000256" key="1">
    <source>
        <dbReference type="ARBA" id="ARBA00022691"/>
    </source>
</evidence>
<dbReference type="SFLD" id="SFLDG01099">
    <property type="entry name" value="Uncharacterised_Radical_SAM_Su"/>
    <property type="match status" value="1"/>
</dbReference>
<feature type="binding site" evidence="5">
    <location>
        <position position="67"/>
    </location>
    <ligand>
        <name>[4Fe-4S] cluster</name>
        <dbReference type="ChEBI" id="CHEBI:49883"/>
        <note>4Fe-4S-S-AdoMet</note>
    </ligand>
</feature>
<evidence type="ECO:0000313" key="8">
    <source>
        <dbReference type="Proteomes" id="UP000292927"/>
    </source>
</evidence>
<dbReference type="GO" id="GO:0051536">
    <property type="term" value="F:iron-sulfur cluster binding"/>
    <property type="evidence" value="ECO:0007669"/>
    <property type="project" value="UniProtKB-KW"/>
</dbReference>
<name>A0A4Q7PMU2_9FIRM</name>
<dbReference type="PROSITE" id="PS51918">
    <property type="entry name" value="RADICAL_SAM"/>
    <property type="match status" value="1"/>
</dbReference>
<dbReference type="AlphaFoldDB" id="A0A4Q7PMU2"/>
<dbReference type="EMBL" id="SGXF01000001">
    <property type="protein sequence ID" value="RZT02232.1"/>
    <property type="molecule type" value="Genomic_DNA"/>
</dbReference>
<dbReference type="CDD" id="cd01335">
    <property type="entry name" value="Radical_SAM"/>
    <property type="match status" value="1"/>
</dbReference>
<dbReference type="GO" id="GO:0016829">
    <property type="term" value="F:lyase activity"/>
    <property type="evidence" value="ECO:0007669"/>
    <property type="project" value="UniProtKB-KW"/>
</dbReference>
<dbReference type="PANTHER" id="PTHR43075">
    <property type="entry name" value="FORMATE LYASE ACTIVATING ENZYME, PUTATIVE (AFU_ORTHOLOGUE AFUA_2G15630)-RELATED"/>
    <property type="match status" value="1"/>
</dbReference>
<comment type="caution">
    <text evidence="7">The sequence shown here is derived from an EMBL/GenBank/DDBJ whole genome shotgun (WGS) entry which is preliminary data.</text>
</comment>
<protein>
    <submittedName>
        <fullName evidence="7">Putative pyruvate formate lyase activating enzyme</fullName>
    </submittedName>
</protein>
<dbReference type="GO" id="GO:0046872">
    <property type="term" value="F:metal ion binding"/>
    <property type="evidence" value="ECO:0007669"/>
    <property type="project" value="UniProtKB-KW"/>
</dbReference>
<dbReference type="InterPro" id="IPR058240">
    <property type="entry name" value="rSAM_sf"/>
</dbReference>
<evidence type="ECO:0000256" key="4">
    <source>
        <dbReference type="ARBA" id="ARBA00023014"/>
    </source>
</evidence>
<feature type="binding site" evidence="5">
    <location>
        <position position="71"/>
    </location>
    <ligand>
        <name>[4Fe-4S] cluster</name>
        <dbReference type="ChEBI" id="CHEBI:49883"/>
        <note>4Fe-4S-S-AdoMet</note>
    </ligand>
</feature>
<evidence type="ECO:0000256" key="3">
    <source>
        <dbReference type="ARBA" id="ARBA00023004"/>
    </source>
</evidence>
<keyword evidence="7" id="KW-0670">Pyruvate</keyword>
<keyword evidence="4 5" id="KW-0411">Iron-sulfur</keyword>
<dbReference type="RefSeq" id="WP_243647469.1">
    <property type="nucleotide sequence ID" value="NZ_SGXF01000001.1"/>
</dbReference>
<proteinExistence type="predicted"/>
<sequence length="303" mass="34120">MPENLLDQNMKCCMLCPRMCRVNRAAGQTGFCGMGDKVTAARAALHYWEEPCLSGEEGSGTIFFTGCTLRCVYCQNAVIAAGKTGREISSEQLTEIFLRLQGEGANNINLVTPTHFLPQIMKSLIDAKQLGLTIPVVYNTSGYERPEILRELEGLVDVWLPDFKYWDSCTALKYSSAPDYPERARAALQEMVRQAGKPEFDQRGRMLRGVIVRHLLLPGKLKEARKIVEYLYKTYGDSVYISMMNQYTPLPHVKPWKELDRKVTAREYGALVDYALDLGVENGFIQEGETASESFIPEFDCSL</sequence>
<evidence type="ECO:0000256" key="2">
    <source>
        <dbReference type="ARBA" id="ARBA00022723"/>
    </source>
</evidence>
<dbReference type="Proteomes" id="UP000292927">
    <property type="component" value="Unassembled WGS sequence"/>
</dbReference>
<keyword evidence="7" id="KW-0456">Lyase</keyword>
<dbReference type="SUPFAM" id="SSF102114">
    <property type="entry name" value="Radical SAM enzymes"/>
    <property type="match status" value="1"/>
</dbReference>
<accession>A0A4Q7PMU2</accession>
<evidence type="ECO:0000256" key="5">
    <source>
        <dbReference type="PIRSR" id="PIRSR004869-50"/>
    </source>
</evidence>
<dbReference type="InterPro" id="IPR016431">
    <property type="entry name" value="Pyrv-formate_lyase-activ_prd"/>
</dbReference>
<keyword evidence="8" id="KW-1185">Reference proteome</keyword>
<dbReference type="PIRSF" id="PIRSF004869">
    <property type="entry name" value="PflX_prd"/>
    <property type="match status" value="1"/>
</dbReference>
<keyword evidence="1 5" id="KW-0949">S-adenosyl-L-methionine</keyword>
<feature type="domain" description="Radical SAM core" evidence="6">
    <location>
        <begin position="53"/>
        <end position="281"/>
    </location>
</feature>
<dbReference type="InterPro" id="IPR007197">
    <property type="entry name" value="rSAM"/>
</dbReference>
<dbReference type="InterPro" id="IPR040085">
    <property type="entry name" value="MJ0674-like"/>
</dbReference>
<feature type="binding site" evidence="5">
    <location>
        <position position="74"/>
    </location>
    <ligand>
        <name>[4Fe-4S] cluster</name>
        <dbReference type="ChEBI" id="CHEBI:49883"/>
        <note>4Fe-4S-S-AdoMet</note>
    </ligand>
</feature>
<gene>
    <name evidence="7" type="ORF">EV209_0341</name>
</gene>
<dbReference type="SFLD" id="SFLDS00029">
    <property type="entry name" value="Radical_SAM"/>
    <property type="match status" value="1"/>
</dbReference>
<keyword evidence="3 5" id="KW-0408">Iron</keyword>
<dbReference type="InterPro" id="IPR013785">
    <property type="entry name" value="Aldolase_TIM"/>
</dbReference>
<dbReference type="PANTHER" id="PTHR43075:SF1">
    <property type="entry name" value="FORMATE LYASE ACTIVATING ENZYME, PUTATIVE (AFU_ORTHOLOGUE AFUA_2G15630)-RELATED"/>
    <property type="match status" value="1"/>
</dbReference>
<reference evidence="7 8" key="1">
    <citation type="submission" date="2019-02" db="EMBL/GenBank/DDBJ databases">
        <title>Genomic Encyclopedia of Type Strains, Phase IV (KMG-IV): sequencing the most valuable type-strain genomes for metagenomic binning, comparative biology and taxonomic classification.</title>
        <authorList>
            <person name="Goeker M."/>
        </authorList>
    </citation>
    <scope>NUCLEOTIDE SEQUENCE [LARGE SCALE GENOMIC DNA]</scope>
    <source>
        <strain evidence="7 8">DSM 29486</strain>
    </source>
</reference>
<organism evidence="7 8">
    <name type="scientific">Cuneatibacter caecimuris</name>
    <dbReference type="NCBI Taxonomy" id="1796618"/>
    <lineage>
        <taxon>Bacteria</taxon>
        <taxon>Bacillati</taxon>
        <taxon>Bacillota</taxon>
        <taxon>Clostridia</taxon>
        <taxon>Lachnospirales</taxon>
        <taxon>Lachnospiraceae</taxon>
        <taxon>Cuneatibacter</taxon>
    </lineage>
</organism>
<evidence type="ECO:0000313" key="7">
    <source>
        <dbReference type="EMBL" id="RZT02232.1"/>
    </source>
</evidence>
<dbReference type="Gene3D" id="3.20.20.70">
    <property type="entry name" value="Aldolase class I"/>
    <property type="match status" value="1"/>
</dbReference>
<evidence type="ECO:0000259" key="6">
    <source>
        <dbReference type="PROSITE" id="PS51918"/>
    </source>
</evidence>
<keyword evidence="2 5" id="KW-0479">Metal-binding</keyword>
<comment type="cofactor">
    <cofactor evidence="5">
        <name>[4Fe-4S] cluster</name>
        <dbReference type="ChEBI" id="CHEBI:49883"/>
    </cofactor>
    <text evidence="5">Binds 1 [4Fe-4S] cluster. The cluster is coordinated with 3 cysteines and an exchangeable S-adenosyl-L-methionine.</text>
</comment>
<dbReference type="Pfam" id="PF04055">
    <property type="entry name" value="Radical_SAM"/>
    <property type="match status" value="1"/>
</dbReference>